<keyword evidence="1" id="KW-0812">Transmembrane</keyword>
<organism evidence="2 3">
    <name type="scientific">Phanerochaete sordida</name>
    <dbReference type="NCBI Taxonomy" id="48140"/>
    <lineage>
        <taxon>Eukaryota</taxon>
        <taxon>Fungi</taxon>
        <taxon>Dikarya</taxon>
        <taxon>Basidiomycota</taxon>
        <taxon>Agaricomycotina</taxon>
        <taxon>Agaricomycetes</taxon>
        <taxon>Polyporales</taxon>
        <taxon>Phanerochaetaceae</taxon>
        <taxon>Phanerochaete</taxon>
    </lineage>
</organism>
<keyword evidence="1" id="KW-1133">Transmembrane helix</keyword>
<dbReference type="Proteomes" id="UP000703269">
    <property type="component" value="Unassembled WGS sequence"/>
</dbReference>
<reference evidence="2 3" key="1">
    <citation type="submission" date="2021-08" db="EMBL/GenBank/DDBJ databases">
        <title>Draft Genome Sequence of Phanerochaete sordida strain YK-624.</title>
        <authorList>
            <person name="Mori T."/>
            <person name="Dohra H."/>
            <person name="Suzuki T."/>
            <person name="Kawagishi H."/>
            <person name="Hirai H."/>
        </authorList>
    </citation>
    <scope>NUCLEOTIDE SEQUENCE [LARGE SCALE GENOMIC DNA]</scope>
    <source>
        <strain evidence="2 3">YK-624</strain>
    </source>
</reference>
<feature type="transmembrane region" description="Helical" evidence="1">
    <location>
        <begin position="270"/>
        <end position="289"/>
    </location>
</feature>
<protein>
    <submittedName>
        <fullName evidence="2">Uncharacterized protein</fullName>
    </submittedName>
</protein>
<evidence type="ECO:0000313" key="3">
    <source>
        <dbReference type="Proteomes" id="UP000703269"/>
    </source>
</evidence>
<name>A0A9P3GS49_9APHY</name>
<evidence type="ECO:0000256" key="1">
    <source>
        <dbReference type="SAM" id="Phobius"/>
    </source>
</evidence>
<accession>A0A9P3GS49</accession>
<comment type="caution">
    <text evidence="2">The sequence shown here is derived from an EMBL/GenBank/DDBJ whole genome shotgun (WGS) entry which is preliminary data.</text>
</comment>
<dbReference type="AlphaFoldDB" id="A0A9P3GS49"/>
<keyword evidence="3" id="KW-1185">Reference proteome</keyword>
<gene>
    <name evidence="2" type="ORF">PsYK624_147070</name>
</gene>
<sequence>MGTWWTSRAFPTSASASRVPVNTYLDDRDACSCRAGPPFHIASGIQHGHKACTQMTNARPILSLHAQFLRPDLGTLRNLIQRAGGVLIFARIVVNVLDAYRDYPEEGFRLALSSRGEALSPTRLAHAVSTQLGRDERSSVHRERPVAALYRVDCAAGHSDAIDDETYRTLCEKLKADIEQDGRTKRLWLCIELLLLVATGPMHTNKVLYGMMRAERYQLKQSLLRGGRLVSPDLGDLMHSLSACVDAQSSKSYLSPRGSLRGPLLERRQVAFVFILVLGIVLLISVSRFESRFDAPPAFCSLLMSFWSSTMYADVRPPTVPSCRRPR</sequence>
<keyword evidence="1" id="KW-0472">Membrane</keyword>
<evidence type="ECO:0000313" key="2">
    <source>
        <dbReference type="EMBL" id="GJE98475.1"/>
    </source>
</evidence>
<dbReference type="EMBL" id="BPQB01000088">
    <property type="protein sequence ID" value="GJE98475.1"/>
    <property type="molecule type" value="Genomic_DNA"/>
</dbReference>
<dbReference type="OrthoDB" id="2658414at2759"/>
<proteinExistence type="predicted"/>